<reference evidence="1 2" key="1">
    <citation type="submission" date="2017-05" db="EMBL/GenBank/DDBJ databases">
        <authorList>
            <person name="Varghese N."/>
            <person name="Submissions S."/>
        </authorList>
    </citation>
    <scope>NUCLEOTIDE SEQUENCE [LARGE SCALE GENOMIC DNA]</scope>
    <source>
        <strain evidence="1 2">DSM 19504</strain>
    </source>
</reference>
<evidence type="ECO:0000313" key="2">
    <source>
        <dbReference type="Proteomes" id="UP000319712"/>
    </source>
</evidence>
<dbReference type="AlphaFoldDB" id="A0A521B6G5"/>
<gene>
    <name evidence="1" type="ORF">SAMN06264867_10244</name>
</gene>
<protein>
    <submittedName>
        <fullName evidence="1">Uncharacterized protein</fullName>
    </submittedName>
</protein>
<sequence length="110" mass="11681">MTDDDVVHRYFEPLTTDQRESLRARMERYRDGLESRGYALALAEGVGGLFAGVLVIDDERGRAGFLEANGAVTWLDGSTGGLGALGSAIAQNHTDALDAAVDVPDGVDIE</sequence>
<dbReference type="OrthoDB" id="316887at2157"/>
<organism evidence="1 2">
    <name type="scientific">Halorubrum cibi</name>
    <dbReference type="NCBI Taxonomy" id="413815"/>
    <lineage>
        <taxon>Archaea</taxon>
        <taxon>Methanobacteriati</taxon>
        <taxon>Methanobacteriota</taxon>
        <taxon>Stenosarchaea group</taxon>
        <taxon>Halobacteria</taxon>
        <taxon>Halobacteriales</taxon>
        <taxon>Haloferacaceae</taxon>
        <taxon>Halorubrum</taxon>
    </lineage>
</organism>
<accession>A0A521B6G5</accession>
<keyword evidence="2" id="KW-1185">Reference proteome</keyword>
<proteinExistence type="predicted"/>
<name>A0A521B6G5_9EURY</name>
<dbReference type="RefSeq" id="WP_142985485.1">
    <property type="nucleotide sequence ID" value="NZ_FXTD01000002.1"/>
</dbReference>
<evidence type="ECO:0000313" key="1">
    <source>
        <dbReference type="EMBL" id="SMO42601.1"/>
    </source>
</evidence>
<dbReference type="Proteomes" id="UP000319712">
    <property type="component" value="Unassembled WGS sequence"/>
</dbReference>
<dbReference type="EMBL" id="FXTD01000002">
    <property type="protein sequence ID" value="SMO42601.1"/>
    <property type="molecule type" value="Genomic_DNA"/>
</dbReference>